<name>Q2FLT1_METHJ</name>
<accession>Q2FLT1</accession>
<dbReference type="SUPFAM" id="SSF51430">
    <property type="entry name" value="NAD(P)-linked oxidoreductase"/>
    <property type="match status" value="1"/>
</dbReference>
<dbReference type="PROSITE" id="PS00198">
    <property type="entry name" value="4FE4S_FER_1"/>
    <property type="match status" value="1"/>
</dbReference>
<evidence type="ECO:0000259" key="1">
    <source>
        <dbReference type="PROSITE" id="PS51379"/>
    </source>
</evidence>
<dbReference type="PANTHER" id="PTHR43312:SF2">
    <property type="entry name" value="OXIDOREDUCTASE"/>
    <property type="match status" value="1"/>
</dbReference>
<dbReference type="HOGENOM" id="CLU_023205_3_2_2"/>
<dbReference type="AlphaFoldDB" id="Q2FLT1"/>
<sequence>MIDILCREVPRTQEKLPILGFGCMRFVEKNGSIDEERSKALLRYAIDKGITHLDTAWIYHHGQSESFLGRALADGYREKVTISTKLPHWLVKSREDMDFFLNTQLNRLNTNYIDYYLIHSIGRESWDRMKACGVLEFLDTAKADGRIKHTGFSFHEDTKTFKEIVDAYPWDCCLIQYNIIDEFSQAGREGLTYAAQKGLAVFIMEPLRGGKLARSPPGEIAHIWEQAPVKRTMAEWALRWLWDQPEITMVLSGMNDFAQVDENCRTAETAYPGSLTAEEQSVIRRVSDTWHSLMKVPCTGCQYCMPCPFGVNIPSCFEMYNNLFMFGDTWRTNAVYAARLGGVMSGYSVASACVGCGACLSACPQGIHIPERLKEVSDRLEGPFFQVLVLGAKIALPIMRRFAFLKNSKWMNC</sequence>
<dbReference type="Gene3D" id="3.20.20.100">
    <property type="entry name" value="NADP-dependent oxidoreductase domain"/>
    <property type="match status" value="1"/>
</dbReference>
<gene>
    <name evidence="2" type="ordered locus">Mhun_1924</name>
</gene>
<dbReference type="eggNOG" id="arCOG01624">
    <property type="taxonomic scope" value="Archaea"/>
</dbReference>
<organism evidence="2 3">
    <name type="scientific">Methanospirillum hungatei JF-1 (strain ATCC 27890 / DSM 864 / NBRC 100397 / JF-1)</name>
    <dbReference type="NCBI Taxonomy" id="323259"/>
    <lineage>
        <taxon>Archaea</taxon>
        <taxon>Methanobacteriati</taxon>
        <taxon>Methanobacteriota</taxon>
        <taxon>Stenosarchaea group</taxon>
        <taxon>Methanomicrobia</taxon>
        <taxon>Methanomicrobiales</taxon>
        <taxon>Methanospirillaceae</taxon>
        <taxon>Methanospirillum</taxon>
    </lineage>
</organism>
<dbReference type="CDD" id="cd19096">
    <property type="entry name" value="AKR_Fe-S_oxidoreductase"/>
    <property type="match status" value="1"/>
</dbReference>
<dbReference type="GO" id="GO:0016491">
    <property type="term" value="F:oxidoreductase activity"/>
    <property type="evidence" value="ECO:0007669"/>
    <property type="project" value="UniProtKB-ARBA"/>
</dbReference>
<keyword evidence="3" id="KW-1185">Reference proteome</keyword>
<evidence type="ECO:0000313" key="3">
    <source>
        <dbReference type="Proteomes" id="UP000001941"/>
    </source>
</evidence>
<evidence type="ECO:0000313" key="2">
    <source>
        <dbReference type="EMBL" id="ABD41635.1"/>
    </source>
</evidence>
<dbReference type="Pfam" id="PF00248">
    <property type="entry name" value="Aldo_ket_red"/>
    <property type="match status" value="1"/>
</dbReference>
<dbReference type="InterPro" id="IPR036812">
    <property type="entry name" value="NAD(P)_OxRdtase_dom_sf"/>
</dbReference>
<dbReference type="InterPro" id="IPR017896">
    <property type="entry name" value="4Fe4S_Fe-S-bd"/>
</dbReference>
<dbReference type="InParanoid" id="Q2FLT1"/>
<dbReference type="Proteomes" id="UP000001941">
    <property type="component" value="Chromosome"/>
</dbReference>
<protein>
    <submittedName>
        <fullName evidence="2">Aldo/keto reductase</fullName>
    </submittedName>
</protein>
<dbReference type="EnsemblBacteria" id="ABD41635">
    <property type="protein sequence ID" value="ABD41635"/>
    <property type="gene ID" value="Mhun_1924"/>
</dbReference>
<dbReference type="InterPro" id="IPR053135">
    <property type="entry name" value="AKR2_Oxidoreductase"/>
</dbReference>
<dbReference type="STRING" id="323259.Mhun_1924"/>
<reference evidence="3" key="1">
    <citation type="journal article" date="2016" name="Stand. Genomic Sci.">
        <title>Complete genome sequence of Methanospirillum hungatei type strain JF1.</title>
        <authorList>
            <person name="Gunsalus R.P."/>
            <person name="Cook L.E."/>
            <person name="Crable B."/>
            <person name="Rohlin L."/>
            <person name="McDonald E."/>
            <person name="Mouttaki H."/>
            <person name="Sieber J.R."/>
            <person name="Poweleit N."/>
            <person name="Zhou H."/>
            <person name="Lapidus A.L."/>
            <person name="Daligault H.E."/>
            <person name="Land M."/>
            <person name="Gilna P."/>
            <person name="Ivanova N."/>
            <person name="Kyrpides N."/>
            <person name="Culley D.E."/>
            <person name="McInerney M.J."/>
        </authorList>
    </citation>
    <scope>NUCLEOTIDE SEQUENCE [LARGE SCALE GENOMIC DNA]</scope>
    <source>
        <strain evidence="3">ATCC 27890 / DSM 864 / NBRC 100397 / JF-1</strain>
    </source>
</reference>
<dbReference type="Pfam" id="PF13187">
    <property type="entry name" value="Fer4_9"/>
    <property type="match status" value="1"/>
</dbReference>
<dbReference type="GeneID" id="3924121"/>
<feature type="domain" description="4Fe-4S ferredoxin-type" evidence="1">
    <location>
        <begin position="344"/>
        <end position="372"/>
    </location>
</feature>
<dbReference type="EMBL" id="CP000254">
    <property type="protein sequence ID" value="ABD41635.1"/>
    <property type="molecule type" value="Genomic_DNA"/>
</dbReference>
<dbReference type="RefSeq" id="WP_011448897.1">
    <property type="nucleotide sequence ID" value="NC_007796.1"/>
</dbReference>
<dbReference type="SUPFAM" id="SSF46548">
    <property type="entry name" value="alpha-helical ferredoxin"/>
    <property type="match status" value="1"/>
</dbReference>
<dbReference type="KEGG" id="mhu:Mhun_1924"/>
<dbReference type="InterPro" id="IPR017900">
    <property type="entry name" value="4Fe4S_Fe_S_CS"/>
</dbReference>
<dbReference type="PANTHER" id="PTHR43312">
    <property type="entry name" value="D-THREO-ALDOSE 1-DEHYDROGENASE"/>
    <property type="match status" value="1"/>
</dbReference>
<dbReference type="InterPro" id="IPR023210">
    <property type="entry name" value="NADP_OxRdtase_dom"/>
</dbReference>
<dbReference type="PROSITE" id="PS51379">
    <property type="entry name" value="4FE4S_FER_2"/>
    <property type="match status" value="1"/>
</dbReference>
<proteinExistence type="predicted"/>